<organism evidence="2 3">
    <name type="scientific">Maribacter flavus</name>
    <dbReference type="NCBI Taxonomy" id="1658664"/>
    <lineage>
        <taxon>Bacteria</taxon>
        <taxon>Pseudomonadati</taxon>
        <taxon>Bacteroidota</taxon>
        <taxon>Flavobacteriia</taxon>
        <taxon>Flavobacteriales</taxon>
        <taxon>Flavobacteriaceae</taxon>
        <taxon>Maribacter</taxon>
    </lineage>
</organism>
<evidence type="ECO:0000313" key="3">
    <source>
        <dbReference type="Proteomes" id="UP000323188"/>
    </source>
</evidence>
<dbReference type="Proteomes" id="UP000323188">
    <property type="component" value="Unassembled WGS sequence"/>
</dbReference>
<dbReference type="SUPFAM" id="SSF54534">
    <property type="entry name" value="FKBP-like"/>
    <property type="match status" value="1"/>
</dbReference>
<dbReference type="EMBL" id="VUOE01000001">
    <property type="protein sequence ID" value="KAA2219008.1"/>
    <property type="molecule type" value="Genomic_DNA"/>
</dbReference>
<dbReference type="GO" id="GO:0003677">
    <property type="term" value="F:DNA binding"/>
    <property type="evidence" value="ECO:0007669"/>
    <property type="project" value="InterPro"/>
</dbReference>
<name>A0A5B2TYD9_9FLAO</name>
<proteinExistence type="predicted"/>
<feature type="domain" description="Transcription elongation factor GreA/GreB C-terminal" evidence="1">
    <location>
        <begin position="73"/>
        <end position="145"/>
    </location>
</feature>
<accession>A0A5B2TYD9</accession>
<dbReference type="InterPro" id="IPR036953">
    <property type="entry name" value="GreA/GreB_C_sf"/>
</dbReference>
<dbReference type="InterPro" id="IPR001437">
    <property type="entry name" value="Tscrpt_elong_fac_GreA/B_C"/>
</dbReference>
<dbReference type="Pfam" id="PF01272">
    <property type="entry name" value="GreA_GreB"/>
    <property type="match status" value="1"/>
</dbReference>
<dbReference type="GO" id="GO:0032784">
    <property type="term" value="P:regulation of DNA-templated transcription elongation"/>
    <property type="evidence" value="ECO:0007669"/>
    <property type="project" value="InterPro"/>
</dbReference>
<dbReference type="Gene3D" id="3.10.50.30">
    <property type="entry name" value="Transcription elongation factor, GreA/GreB, C-terminal domain"/>
    <property type="match status" value="1"/>
</dbReference>
<evidence type="ECO:0000313" key="2">
    <source>
        <dbReference type="EMBL" id="KAA2219008.1"/>
    </source>
</evidence>
<dbReference type="AlphaFoldDB" id="A0A5B2TYD9"/>
<sequence>MKQRPFVRIARRIIQKREIMKHSNLMFGKDNFVMVKYYLETNETIEDYRHHDTLKLLDYNMLRASVVETEVVPADVVQIYSTIRVRSKSGWAKTFELVPPYEENNKNNRISAISSLGAKIIGLSQGHTIQHGLPGDIVSLTIEKVVQNKKRVKLDIPKETFEEILSNRKKNLLALTI</sequence>
<gene>
    <name evidence="2" type="ORF">F0361_05175</name>
</gene>
<protein>
    <recommendedName>
        <fullName evidence="1">Transcription elongation factor GreA/GreB C-terminal domain-containing protein</fullName>
    </recommendedName>
</protein>
<evidence type="ECO:0000259" key="1">
    <source>
        <dbReference type="Pfam" id="PF01272"/>
    </source>
</evidence>
<reference evidence="2 3" key="1">
    <citation type="submission" date="2019-09" db="EMBL/GenBank/DDBJ databases">
        <authorList>
            <person name="Khan S.A."/>
            <person name="Jeon C.O."/>
            <person name="Chun B.H."/>
            <person name="Jeong S.E."/>
        </authorList>
    </citation>
    <scope>NUCLEOTIDE SEQUENCE [LARGE SCALE GENOMIC DNA]</scope>
    <source>
        <strain evidence="2 3">KCTC 42508</strain>
    </source>
</reference>
<comment type="caution">
    <text evidence="2">The sequence shown here is derived from an EMBL/GenBank/DDBJ whole genome shotgun (WGS) entry which is preliminary data.</text>
</comment>